<name>A0A9W3BXQ1_RAPSA</name>
<dbReference type="AlphaFoldDB" id="A0A9W3BXQ1"/>
<organism evidence="3 4">
    <name type="scientific">Raphanus sativus</name>
    <name type="common">Radish</name>
    <name type="synonym">Raphanus raphanistrum var. sativus</name>
    <dbReference type="NCBI Taxonomy" id="3726"/>
    <lineage>
        <taxon>Eukaryota</taxon>
        <taxon>Viridiplantae</taxon>
        <taxon>Streptophyta</taxon>
        <taxon>Embryophyta</taxon>
        <taxon>Tracheophyta</taxon>
        <taxon>Spermatophyta</taxon>
        <taxon>Magnoliopsida</taxon>
        <taxon>eudicotyledons</taxon>
        <taxon>Gunneridae</taxon>
        <taxon>Pentapetalae</taxon>
        <taxon>rosids</taxon>
        <taxon>malvids</taxon>
        <taxon>Brassicales</taxon>
        <taxon>Brassicaceae</taxon>
        <taxon>Brassiceae</taxon>
        <taxon>Raphanus</taxon>
    </lineage>
</organism>
<keyword evidence="2" id="KW-0472">Membrane</keyword>
<keyword evidence="2" id="KW-0812">Transmembrane</keyword>
<feature type="transmembrane region" description="Helical" evidence="2">
    <location>
        <begin position="73"/>
        <end position="97"/>
    </location>
</feature>
<accession>A0A9W3BXQ1</accession>
<proteinExistence type="predicted"/>
<sequence>MKLSGVPDSVKPNGEAAVPSTPVKSVVQTGVSSGDVSSMKPKDVAAVSSGPVKPVVQTGVSSGDVTSMKSKGVAAVSTFIVMVLLGMHFSLMCTLALRQGGSSMLANGYNSCLGQ</sequence>
<dbReference type="KEGG" id="rsz:130510781"/>
<evidence type="ECO:0000313" key="4">
    <source>
        <dbReference type="RefSeq" id="XP_056844029.1"/>
    </source>
</evidence>
<evidence type="ECO:0000313" key="5">
    <source>
        <dbReference type="RefSeq" id="XP_056855504.1"/>
    </source>
</evidence>
<dbReference type="RefSeq" id="XP_056844029.1">
    <property type="nucleotide sequence ID" value="XM_056988049.1"/>
</dbReference>
<gene>
    <name evidence="4" type="primary">LOC130496198</name>
    <name evidence="5" type="synonym">LOC108820911</name>
    <name evidence="6" type="synonym">LOC130510781</name>
</gene>
<dbReference type="KEGG" id="rsz:130496198"/>
<feature type="compositionally biased region" description="Polar residues" evidence="1">
    <location>
        <begin position="22"/>
        <end position="36"/>
    </location>
</feature>
<dbReference type="GeneID" id="130496198"/>
<evidence type="ECO:0000313" key="3">
    <source>
        <dbReference type="Proteomes" id="UP000504610"/>
    </source>
</evidence>
<dbReference type="OrthoDB" id="1129835at2759"/>
<evidence type="ECO:0000256" key="2">
    <source>
        <dbReference type="SAM" id="Phobius"/>
    </source>
</evidence>
<dbReference type="Proteomes" id="UP000504610">
    <property type="component" value="Chromosome 4"/>
</dbReference>
<dbReference type="RefSeq" id="XP_056855504.1">
    <property type="nucleotide sequence ID" value="XM_056999524.1"/>
</dbReference>
<keyword evidence="3" id="KW-1185">Reference proteome</keyword>
<dbReference type="KEGG" id="rsz:108820911"/>
<keyword evidence="2" id="KW-1133">Transmembrane helix</keyword>
<feature type="region of interest" description="Disordered" evidence="1">
    <location>
        <begin position="1"/>
        <end position="40"/>
    </location>
</feature>
<dbReference type="RefSeq" id="XP_056863407.1">
    <property type="nucleotide sequence ID" value="XM_057007427.1"/>
</dbReference>
<dbReference type="Proteomes" id="UP000504610">
    <property type="component" value="Chromosome 6"/>
</dbReference>
<evidence type="ECO:0000256" key="1">
    <source>
        <dbReference type="SAM" id="MobiDB-lite"/>
    </source>
</evidence>
<reference evidence="4 5" key="2">
    <citation type="submission" date="2025-04" db="UniProtKB">
        <authorList>
            <consortium name="RefSeq"/>
        </authorList>
    </citation>
    <scope>IDENTIFICATION</scope>
    <source>
        <tissue evidence="4 5">Leaf</tissue>
    </source>
</reference>
<reference evidence="3" key="1">
    <citation type="journal article" date="2019" name="Database">
        <title>The radish genome database (RadishGD): an integrated information resource for radish genomics.</title>
        <authorList>
            <person name="Yu H.J."/>
            <person name="Baek S."/>
            <person name="Lee Y.J."/>
            <person name="Cho A."/>
            <person name="Mun J.H."/>
        </authorList>
    </citation>
    <scope>NUCLEOTIDE SEQUENCE [LARGE SCALE GENOMIC DNA]</scope>
    <source>
        <strain evidence="3">cv. WK10039</strain>
    </source>
</reference>
<evidence type="ECO:0000313" key="6">
    <source>
        <dbReference type="RefSeq" id="XP_056863407.1"/>
    </source>
</evidence>
<protein>
    <submittedName>
        <fullName evidence="5">Uncharacterized protein LOC108820911</fullName>
    </submittedName>
    <submittedName>
        <fullName evidence="4">Uncharacterized protein LOC130496198</fullName>
    </submittedName>
    <submittedName>
        <fullName evidence="6">Uncharacterized protein LOC130510781</fullName>
    </submittedName>
</protein>